<proteinExistence type="predicted"/>
<evidence type="ECO:0000256" key="1">
    <source>
        <dbReference type="SAM" id="SignalP"/>
    </source>
</evidence>
<evidence type="ECO:0000313" key="3">
    <source>
        <dbReference type="EMBL" id="BDV44713.1"/>
    </source>
</evidence>
<dbReference type="Proteomes" id="UP001317705">
    <property type="component" value="Chromosome"/>
</dbReference>
<dbReference type="SUPFAM" id="SSF52317">
    <property type="entry name" value="Class I glutamine amidotransferase-like"/>
    <property type="match status" value="1"/>
</dbReference>
<dbReference type="EMBL" id="AP027151">
    <property type="protein sequence ID" value="BDV44713.1"/>
    <property type="molecule type" value="Genomic_DNA"/>
</dbReference>
<accession>A0ABM8EQG8</accession>
<evidence type="ECO:0000259" key="2">
    <source>
        <dbReference type="Pfam" id="PF14258"/>
    </source>
</evidence>
<reference evidence="3 4" key="1">
    <citation type="submission" date="2022-12" db="EMBL/GenBank/DDBJ databases">
        <title>Polyphasic characterization of Geotalea uranireducens NIT-SL11 newly isolated from a complex of sewage sludge and microbially reduced graphene oxide.</title>
        <authorList>
            <person name="Xie L."/>
            <person name="Yoshida N."/>
            <person name="Meng L."/>
        </authorList>
    </citation>
    <scope>NUCLEOTIDE SEQUENCE [LARGE SCALE GENOMIC DNA]</scope>
    <source>
        <strain evidence="3 4">NIT-SL11</strain>
    </source>
</reference>
<dbReference type="InterPro" id="IPR025646">
    <property type="entry name" value="DUF4350"/>
</dbReference>
<keyword evidence="1" id="KW-0732">Signal</keyword>
<feature type="chain" id="PRO_5045391266" description="DUF4350 domain-containing protein" evidence="1">
    <location>
        <begin position="21"/>
        <end position="258"/>
    </location>
</feature>
<dbReference type="InterPro" id="IPR029062">
    <property type="entry name" value="Class_I_gatase-like"/>
</dbReference>
<sequence>MGILLLLAALLGTPASGAMAATVLFDQGHNQRFLADRQQDLDLSGLADQFINAGFTVKTTAAPLSAATLAGVDALVISGALAPLAPAEETAVRQFLERGGRLSIMLHVPQPLAPFLEQLGVLTSNGVIRERTDIIGNEARNFRVNRLAADPLFAGIRSFALYGSWALLNEGKTCRPLALTGPDAWIDLNLDNQQDQGDAVQAFAVIVGGEYGRGRFLVFADDAIFQNRFLQEGNLLLARNLVAWLGQPAADTSRSRRL</sequence>
<evidence type="ECO:0000313" key="4">
    <source>
        <dbReference type="Proteomes" id="UP001317705"/>
    </source>
</evidence>
<gene>
    <name evidence="3" type="ORF">GURASL_36360</name>
</gene>
<organism evidence="3 4">
    <name type="scientific">Geotalea uraniireducens</name>
    <dbReference type="NCBI Taxonomy" id="351604"/>
    <lineage>
        <taxon>Bacteria</taxon>
        <taxon>Pseudomonadati</taxon>
        <taxon>Thermodesulfobacteriota</taxon>
        <taxon>Desulfuromonadia</taxon>
        <taxon>Geobacterales</taxon>
        <taxon>Geobacteraceae</taxon>
        <taxon>Geotalea</taxon>
    </lineage>
</organism>
<feature type="domain" description="DUF4350" evidence="2">
    <location>
        <begin position="50"/>
        <end position="242"/>
    </location>
</feature>
<keyword evidence="4" id="KW-1185">Reference proteome</keyword>
<protein>
    <recommendedName>
        <fullName evidence="2">DUF4350 domain-containing protein</fullName>
    </recommendedName>
</protein>
<name>A0ABM8EQG8_9BACT</name>
<dbReference type="Pfam" id="PF14258">
    <property type="entry name" value="DUF4350"/>
    <property type="match status" value="1"/>
</dbReference>
<feature type="signal peptide" evidence="1">
    <location>
        <begin position="1"/>
        <end position="20"/>
    </location>
</feature>